<dbReference type="EMBL" id="REGN01005726">
    <property type="protein sequence ID" value="RNA12289.1"/>
    <property type="molecule type" value="Genomic_DNA"/>
</dbReference>
<protein>
    <submittedName>
        <fullName evidence="1">Uncharacterized protein</fullName>
    </submittedName>
</protein>
<dbReference type="AlphaFoldDB" id="A0A3M7QLZ2"/>
<comment type="caution">
    <text evidence="1">The sequence shown here is derived from an EMBL/GenBank/DDBJ whole genome shotgun (WGS) entry which is preliminary data.</text>
</comment>
<reference evidence="1 2" key="1">
    <citation type="journal article" date="2018" name="Sci. Rep.">
        <title>Genomic signatures of local adaptation to the degree of environmental predictability in rotifers.</title>
        <authorList>
            <person name="Franch-Gras L."/>
            <person name="Hahn C."/>
            <person name="Garcia-Roger E.M."/>
            <person name="Carmona M.J."/>
            <person name="Serra M."/>
            <person name="Gomez A."/>
        </authorList>
    </citation>
    <scope>NUCLEOTIDE SEQUENCE [LARGE SCALE GENOMIC DNA]</scope>
    <source>
        <strain evidence="1">HYR1</strain>
    </source>
</reference>
<evidence type="ECO:0000313" key="1">
    <source>
        <dbReference type="EMBL" id="RNA12289.1"/>
    </source>
</evidence>
<accession>A0A3M7QLZ2</accession>
<organism evidence="1 2">
    <name type="scientific">Brachionus plicatilis</name>
    <name type="common">Marine rotifer</name>
    <name type="synonym">Brachionus muelleri</name>
    <dbReference type="NCBI Taxonomy" id="10195"/>
    <lineage>
        <taxon>Eukaryota</taxon>
        <taxon>Metazoa</taxon>
        <taxon>Spiralia</taxon>
        <taxon>Gnathifera</taxon>
        <taxon>Rotifera</taxon>
        <taxon>Eurotatoria</taxon>
        <taxon>Monogononta</taxon>
        <taxon>Pseudotrocha</taxon>
        <taxon>Ploima</taxon>
        <taxon>Brachionidae</taxon>
        <taxon>Brachionus</taxon>
    </lineage>
</organism>
<name>A0A3M7QLZ2_BRAPC</name>
<proteinExistence type="predicted"/>
<sequence length="66" mass="7159">MDQNHFAPINLEVTSYFSLPCPTTHSSLSENELFEGVGLSKVSKNVSISLCFNSSTIVSILILGLK</sequence>
<gene>
    <name evidence="1" type="ORF">BpHYR1_050646</name>
</gene>
<keyword evidence="2" id="KW-1185">Reference proteome</keyword>
<evidence type="ECO:0000313" key="2">
    <source>
        <dbReference type="Proteomes" id="UP000276133"/>
    </source>
</evidence>
<dbReference type="Proteomes" id="UP000276133">
    <property type="component" value="Unassembled WGS sequence"/>
</dbReference>